<organism evidence="1 2">
    <name type="scientific">Chromobacterium vaccinii</name>
    <dbReference type="NCBI Taxonomy" id="1108595"/>
    <lineage>
        <taxon>Bacteria</taxon>
        <taxon>Pseudomonadati</taxon>
        <taxon>Pseudomonadota</taxon>
        <taxon>Betaproteobacteria</taxon>
        <taxon>Neisseriales</taxon>
        <taxon>Chromobacteriaceae</taxon>
        <taxon>Chromobacterium</taxon>
    </lineage>
</organism>
<reference evidence="1 2" key="1">
    <citation type="submission" date="2016-10" db="EMBL/GenBank/DDBJ databases">
        <title>Chromobacterium muskegensis sp. nov., an insecticidal bacterium isolated from Sphagnum bogs.</title>
        <authorList>
            <person name="Sparks M.E."/>
            <person name="Blackburn M.B."/>
            <person name="Gundersen-Rindal D.E."/>
            <person name="Mitchell A."/>
            <person name="Farrar R."/>
            <person name="Kuhar D."/>
        </authorList>
    </citation>
    <scope>NUCLEOTIDE SEQUENCE [LARGE SCALE GENOMIC DNA]</scope>
    <source>
        <strain evidence="1 2">21-1</strain>
    </source>
</reference>
<sequence>MEAYIGSIIPFAFDYPPVDWAQCQGQTLQVSQNQALFAVIGNHYGGNGSTNFQLPNLCGRMPISIGPAQPTYNLPSYAIGNFGGQQTVALLTSNMPLHAHGTSAVNVSFQASTIPNPTTPASAPSTSNPYLGASGGGTGLATIWSQQLESPVTVKGLGLTGNTDVAGGTTPVSVLNPFLALNFCIAVQGLFPTRQ</sequence>
<accession>A0A1D9LHU1</accession>
<dbReference type="Proteomes" id="UP000178776">
    <property type="component" value="Chromosome"/>
</dbReference>
<evidence type="ECO:0000313" key="2">
    <source>
        <dbReference type="Proteomes" id="UP000178776"/>
    </source>
</evidence>
<protein>
    <submittedName>
        <fullName evidence="1">Phage tail protein</fullName>
    </submittedName>
</protein>
<dbReference type="RefSeq" id="WP_046158779.1">
    <property type="nucleotide sequence ID" value="NZ_CP017707.1"/>
</dbReference>
<dbReference type="InterPro" id="IPR037053">
    <property type="entry name" value="Phage_tail_collar_dom_sf"/>
</dbReference>
<evidence type="ECO:0000313" key="1">
    <source>
        <dbReference type="EMBL" id="AOZ50826.1"/>
    </source>
</evidence>
<dbReference type="AlphaFoldDB" id="A0A1D9LHU1"/>
<dbReference type="Gene3D" id="3.90.1340.10">
    <property type="entry name" value="Phage tail collar domain"/>
    <property type="match status" value="1"/>
</dbReference>
<dbReference type="InterPro" id="IPR011083">
    <property type="entry name" value="Phage_tail_collar_dom"/>
</dbReference>
<dbReference type="Pfam" id="PF07484">
    <property type="entry name" value="Collar"/>
    <property type="match status" value="1"/>
</dbReference>
<dbReference type="SUPFAM" id="SSF88874">
    <property type="entry name" value="Receptor-binding domain of short tail fibre protein gp12"/>
    <property type="match status" value="1"/>
</dbReference>
<dbReference type="EMBL" id="CP017707">
    <property type="protein sequence ID" value="AOZ50826.1"/>
    <property type="molecule type" value="Genomic_DNA"/>
</dbReference>
<dbReference type="GeneID" id="68842135"/>
<name>A0A1D9LHU1_9NEIS</name>
<dbReference type="STRING" id="1108595.BKX93_13040"/>
<dbReference type="KEGG" id="cvc:BKX93_13040"/>
<gene>
    <name evidence="1" type="ORF">BKX93_13040</name>
</gene>
<proteinExistence type="predicted"/>